<keyword evidence="5 6" id="KW-0472">Membrane</keyword>
<keyword evidence="2" id="KW-1003">Cell membrane</keyword>
<comment type="subcellular location">
    <subcellularLocation>
        <location evidence="1">Cell membrane</location>
        <topology evidence="1">Multi-pass membrane protein</topology>
    </subcellularLocation>
</comment>
<evidence type="ECO:0000256" key="2">
    <source>
        <dbReference type="ARBA" id="ARBA00022475"/>
    </source>
</evidence>
<proteinExistence type="predicted"/>
<dbReference type="AlphaFoldDB" id="A0A2P8D9K0"/>
<dbReference type="RefSeq" id="WP_181358266.1">
    <property type="nucleotide sequence ID" value="NZ_PYGD01000001.1"/>
</dbReference>
<evidence type="ECO:0000256" key="6">
    <source>
        <dbReference type="SAM" id="Phobius"/>
    </source>
</evidence>
<feature type="transmembrane region" description="Helical" evidence="6">
    <location>
        <begin position="129"/>
        <end position="152"/>
    </location>
</feature>
<keyword evidence="3 6" id="KW-0812">Transmembrane</keyword>
<evidence type="ECO:0000313" key="8">
    <source>
        <dbReference type="Proteomes" id="UP000240572"/>
    </source>
</evidence>
<evidence type="ECO:0000256" key="1">
    <source>
        <dbReference type="ARBA" id="ARBA00004651"/>
    </source>
</evidence>
<sequence length="320" mass="35899">MNKTTKKIILNYILAPLLLAVLLWLIYRQITAKGSFADQWADFKAHWHAGNKVLLGIVLLLAPLNWMLEAKKWQQLLRKIEPLPFRRAFASTLTGIAFSLVTPNKIGDFAGRILYLDDKNKLRAAIATLVGNLAQTLVTFAFGIAGLIYFNLFHPGPWQGIVLVAALLAAALLVFLYLRIDLIARWSEKRAWLRKVIISIRILKRYSRGDLLQLLWISLIRFCVYNLQFLVLANVLGAGIPWHTGFLVSGLMFWMITVIPSIFVADLGVRGFIAGLLFTDTGISANSMAILAGSYMIWFLNLVIPAIIGSLLILTVRIIR</sequence>
<dbReference type="Pfam" id="PF03706">
    <property type="entry name" value="LPG_synthase_TM"/>
    <property type="match status" value="1"/>
</dbReference>
<dbReference type="InterPro" id="IPR022791">
    <property type="entry name" value="L-PG_synthase/AglD"/>
</dbReference>
<dbReference type="GO" id="GO:0005886">
    <property type="term" value="C:plasma membrane"/>
    <property type="evidence" value="ECO:0007669"/>
    <property type="project" value="UniProtKB-SubCell"/>
</dbReference>
<dbReference type="EMBL" id="PYGD01000001">
    <property type="protein sequence ID" value="PSK93882.1"/>
    <property type="molecule type" value="Genomic_DNA"/>
</dbReference>
<evidence type="ECO:0000256" key="5">
    <source>
        <dbReference type="ARBA" id="ARBA00023136"/>
    </source>
</evidence>
<feature type="transmembrane region" description="Helical" evidence="6">
    <location>
        <begin position="272"/>
        <end position="292"/>
    </location>
</feature>
<name>A0A2P8D9K0_9BACT</name>
<keyword evidence="8" id="KW-1185">Reference proteome</keyword>
<organism evidence="7 8">
    <name type="scientific">Taibaiella chishuiensis</name>
    <dbReference type="NCBI Taxonomy" id="1434707"/>
    <lineage>
        <taxon>Bacteria</taxon>
        <taxon>Pseudomonadati</taxon>
        <taxon>Bacteroidota</taxon>
        <taxon>Chitinophagia</taxon>
        <taxon>Chitinophagales</taxon>
        <taxon>Chitinophagaceae</taxon>
        <taxon>Taibaiella</taxon>
    </lineage>
</organism>
<comment type="caution">
    <text evidence="7">The sequence shown here is derived from an EMBL/GenBank/DDBJ whole genome shotgun (WGS) entry which is preliminary data.</text>
</comment>
<evidence type="ECO:0000256" key="3">
    <source>
        <dbReference type="ARBA" id="ARBA00022692"/>
    </source>
</evidence>
<feature type="transmembrane region" description="Helical" evidence="6">
    <location>
        <begin position="47"/>
        <end position="68"/>
    </location>
</feature>
<keyword evidence="4 6" id="KW-1133">Transmembrane helix</keyword>
<reference evidence="7 8" key="1">
    <citation type="submission" date="2018-03" db="EMBL/GenBank/DDBJ databases">
        <title>Genomic Encyclopedia of Type Strains, Phase III (KMG-III): the genomes of soil and plant-associated and newly described type strains.</title>
        <authorList>
            <person name="Whitman W."/>
        </authorList>
    </citation>
    <scope>NUCLEOTIDE SEQUENCE [LARGE SCALE GENOMIC DNA]</scope>
    <source>
        <strain evidence="7 8">CGMCC 1.12700</strain>
    </source>
</reference>
<gene>
    <name evidence="7" type="ORF">B0I18_10130</name>
</gene>
<feature type="transmembrane region" description="Helical" evidence="6">
    <location>
        <begin position="9"/>
        <end position="27"/>
    </location>
</feature>
<feature type="transmembrane region" description="Helical" evidence="6">
    <location>
        <begin position="158"/>
        <end position="180"/>
    </location>
</feature>
<feature type="transmembrane region" description="Helical" evidence="6">
    <location>
        <begin position="246"/>
        <end position="265"/>
    </location>
</feature>
<evidence type="ECO:0000313" key="7">
    <source>
        <dbReference type="EMBL" id="PSK93882.1"/>
    </source>
</evidence>
<dbReference type="Proteomes" id="UP000240572">
    <property type="component" value="Unassembled WGS sequence"/>
</dbReference>
<evidence type="ECO:0000256" key="4">
    <source>
        <dbReference type="ARBA" id="ARBA00022989"/>
    </source>
</evidence>
<accession>A0A2P8D9K0</accession>
<feature type="transmembrane region" description="Helical" evidence="6">
    <location>
        <begin position="298"/>
        <end position="319"/>
    </location>
</feature>
<feature type="transmembrane region" description="Helical" evidence="6">
    <location>
        <begin position="214"/>
        <end position="240"/>
    </location>
</feature>
<protein>
    <submittedName>
        <fullName evidence="7">Lysylphosphatidylglycerol synthase-like protein</fullName>
    </submittedName>
</protein>